<feature type="transmembrane region" description="Helical" evidence="2">
    <location>
        <begin position="63"/>
        <end position="89"/>
    </location>
</feature>
<accession>A0A2H3BKR7</accession>
<feature type="compositionally biased region" description="Basic and acidic residues" evidence="1">
    <location>
        <begin position="337"/>
        <end position="357"/>
    </location>
</feature>
<feature type="compositionally biased region" description="Polar residues" evidence="1">
    <location>
        <begin position="300"/>
        <end position="311"/>
    </location>
</feature>
<organism evidence="3 4">
    <name type="scientific">Armillaria solidipes</name>
    <dbReference type="NCBI Taxonomy" id="1076256"/>
    <lineage>
        <taxon>Eukaryota</taxon>
        <taxon>Fungi</taxon>
        <taxon>Dikarya</taxon>
        <taxon>Basidiomycota</taxon>
        <taxon>Agaricomycotina</taxon>
        <taxon>Agaricomycetes</taxon>
        <taxon>Agaricomycetidae</taxon>
        <taxon>Agaricales</taxon>
        <taxon>Marasmiineae</taxon>
        <taxon>Physalacriaceae</taxon>
        <taxon>Armillaria</taxon>
    </lineage>
</organism>
<keyword evidence="4" id="KW-1185">Reference proteome</keyword>
<feature type="transmembrane region" description="Helical" evidence="2">
    <location>
        <begin position="182"/>
        <end position="204"/>
    </location>
</feature>
<keyword evidence="2" id="KW-0812">Transmembrane</keyword>
<dbReference type="EMBL" id="KZ293451">
    <property type="protein sequence ID" value="PBK64443.1"/>
    <property type="molecule type" value="Genomic_DNA"/>
</dbReference>
<name>A0A2H3BKR7_9AGAR</name>
<dbReference type="AlphaFoldDB" id="A0A2H3BKR7"/>
<feature type="compositionally biased region" description="Basic and acidic residues" evidence="1">
    <location>
        <begin position="316"/>
        <end position="328"/>
    </location>
</feature>
<evidence type="ECO:0000256" key="2">
    <source>
        <dbReference type="SAM" id="Phobius"/>
    </source>
</evidence>
<protein>
    <submittedName>
        <fullName evidence="3">Uncharacterized protein</fullName>
    </submittedName>
</protein>
<evidence type="ECO:0000313" key="4">
    <source>
        <dbReference type="Proteomes" id="UP000218334"/>
    </source>
</evidence>
<dbReference type="STRING" id="1076256.A0A2H3BKR7"/>
<dbReference type="Proteomes" id="UP000218334">
    <property type="component" value="Unassembled WGS sequence"/>
</dbReference>
<feature type="transmembrane region" description="Helical" evidence="2">
    <location>
        <begin position="117"/>
        <end position="136"/>
    </location>
</feature>
<keyword evidence="2" id="KW-0472">Membrane</keyword>
<feature type="transmembrane region" description="Helical" evidence="2">
    <location>
        <begin position="143"/>
        <end position="162"/>
    </location>
</feature>
<gene>
    <name evidence="3" type="ORF">ARMSODRAFT_1023041</name>
</gene>
<proteinExistence type="predicted"/>
<sequence length="357" mass="39108">MATRTDIPDLSDDDKAIVFHMLDAVLNRTILFAFLQGIYTGMVAFTLSKIFSRGRGVGKNAMALVIIVLCILTAINFAFLWSSSVYSFIHHGQNFWTVFVAITSRSGIAKLFQMGPGIAGCISTIVADSAMVWRCWIVWGRSWIIILLPLVFMVLGTAFKILQIRANMQATEPAVSFTTCTAIYVSLMLATTLLCTLLIVYRILSIEWAKTKLEGTRTCSFGAYRNVIEILVESAALYSAALTVFVVFVFQNEVDSGYSEIIAEFIRGVAPTLLIGRVASGHSRPDDSWKGSTISSLRFGTGRRTQTSTEASAEEGLMRSDDFVHDVEAQAPAGGPDEEKVNVCQRVEPEPVADKGV</sequence>
<feature type="transmembrane region" description="Helical" evidence="2">
    <location>
        <begin position="30"/>
        <end position="51"/>
    </location>
</feature>
<reference evidence="4" key="1">
    <citation type="journal article" date="2017" name="Nat. Ecol. Evol.">
        <title>Genome expansion and lineage-specific genetic innovations in the forest pathogenic fungi Armillaria.</title>
        <authorList>
            <person name="Sipos G."/>
            <person name="Prasanna A.N."/>
            <person name="Walter M.C."/>
            <person name="O'Connor E."/>
            <person name="Balint B."/>
            <person name="Krizsan K."/>
            <person name="Kiss B."/>
            <person name="Hess J."/>
            <person name="Varga T."/>
            <person name="Slot J."/>
            <person name="Riley R."/>
            <person name="Boka B."/>
            <person name="Rigling D."/>
            <person name="Barry K."/>
            <person name="Lee J."/>
            <person name="Mihaltcheva S."/>
            <person name="LaButti K."/>
            <person name="Lipzen A."/>
            <person name="Waldron R."/>
            <person name="Moloney N.M."/>
            <person name="Sperisen C."/>
            <person name="Kredics L."/>
            <person name="Vagvoelgyi C."/>
            <person name="Patrignani A."/>
            <person name="Fitzpatrick D."/>
            <person name="Nagy I."/>
            <person name="Doyle S."/>
            <person name="Anderson J.B."/>
            <person name="Grigoriev I.V."/>
            <person name="Gueldener U."/>
            <person name="Muensterkoetter M."/>
            <person name="Nagy L.G."/>
        </authorList>
    </citation>
    <scope>NUCLEOTIDE SEQUENCE [LARGE SCALE GENOMIC DNA]</scope>
    <source>
        <strain evidence="4">28-4</strain>
    </source>
</reference>
<evidence type="ECO:0000256" key="1">
    <source>
        <dbReference type="SAM" id="MobiDB-lite"/>
    </source>
</evidence>
<feature type="transmembrane region" description="Helical" evidence="2">
    <location>
        <begin position="230"/>
        <end position="250"/>
    </location>
</feature>
<feature type="region of interest" description="Disordered" evidence="1">
    <location>
        <begin position="300"/>
        <end position="357"/>
    </location>
</feature>
<evidence type="ECO:0000313" key="3">
    <source>
        <dbReference type="EMBL" id="PBK64443.1"/>
    </source>
</evidence>
<keyword evidence="2" id="KW-1133">Transmembrane helix</keyword>